<feature type="region of interest" description="Disordered" evidence="8">
    <location>
        <begin position="497"/>
        <end position="542"/>
    </location>
</feature>
<keyword evidence="7" id="KW-0460">Magnesium</keyword>
<dbReference type="AlphaFoldDB" id="A0A5C5ZNY0"/>
<evidence type="ECO:0000313" key="11">
    <source>
        <dbReference type="Proteomes" id="UP000315440"/>
    </source>
</evidence>
<dbReference type="Proteomes" id="UP000315440">
    <property type="component" value="Unassembled WGS sequence"/>
</dbReference>
<feature type="transmembrane region" description="Helical" evidence="9">
    <location>
        <begin position="141"/>
        <end position="160"/>
    </location>
</feature>
<evidence type="ECO:0000256" key="5">
    <source>
        <dbReference type="ARBA" id="ARBA00022989"/>
    </source>
</evidence>
<gene>
    <name evidence="10" type="ORF">Mal64_23340</name>
</gene>
<organism evidence="10 11">
    <name type="scientific">Pseudobythopirellula maris</name>
    <dbReference type="NCBI Taxonomy" id="2527991"/>
    <lineage>
        <taxon>Bacteria</taxon>
        <taxon>Pseudomonadati</taxon>
        <taxon>Planctomycetota</taxon>
        <taxon>Planctomycetia</taxon>
        <taxon>Pirellulales</taxon>
        <taxon>Lacipirellulaceae</taxon>
        <taxon>Pseudobythopirellula</taxon>
    </lineage>
</organism>
<keyword evidence="7" id="KW-0479">Metal-binding</keyword>
<feature type="transmembrane region" description="Helical" evidence="9">
    <location>
        <begin position="304"/>
        <end position="324"/>
    </location>
</feature>
<feature type="transmembrane region" description="Helical" evidence="9">
    <location>
        <begin position="6"/>
        <end position="29"/>
    </location>
</feature>
<evidence type="ECO:0000256" key="1">
    <source>
        <dbReference type="ARBA" id="ARBA00004651"/>
    </source>
</evidence>
<feature type="transmembrane region" description="Helical" evidence="9">
    <location>
        <begin position="172"/>
        <end position="190"/>
    </location>
</feature>
<dbReference type="GO" id="GO:0009103">
    <property type="term" value="P:lipopolysaccharide biosynthetic process"/>
    <property type="evidence" value="ECO:0007669"/>
    <property type="project" value="TreeGrafter"/>
</dbReference>
<dbReference type="GO" id="GO:0036380">
    <property type="term" value="F:UDP-N-acetylglucosamine-undecaprenyl-phosphate N-acetylglucosaminephosphotransferase activity"/>
    <property type="evidence" value="ECO:0007669"/>
    <property type="project" value="UniProtKB-EC"/>
</dbReference>
<evidence type="ECO:0000256" key="9">
    <source>
        <dbReference type="SAM" id="Phobius"/>
    </source>
</evidence>
<comment type="cofactor">
    <cofactor evidence="7">
        <name>Mg(2+)</name>
        <dbReference type="ChEBI" id="CHEBI:18420"/>
    </cofactor>
</comment>
<dbReference type="RefSeq" id="WP_146400251.1">
    <property type="nucleotide sequence ID" value="NZ_SJPQ01000002.1"/>
</dbReference>
<dbReference type="GO" id="GO:0005886">
    <property type="term" value="C:plasma membrane"/>
    <property type="evidence" value="ECO:0007669"/>
    <property type="project" value="UniProtKB-SubCell"/>
</dbReference>
<name>A0A5C5ZNY0_9BACT</name>
<evidence type="ECO:0000256" key="4">
    <source>
        <dbReference type="ARBA" id="ARBA00022692"/>
    </source>
</evidence>
<feature type="transmembrane region" description="Helical" evidence="9">
    <location>
        <begin position="118"/>
        <end position="135"/>
    </location>
</feature>
<evidence type="ECO:0000256" key="7">
    <source>
        <dbReference type="PIRSR" id="PIRSR600715-1"/>
    </source>
</evidence>
<dbReference type="InterPro" id="IPR000715">
    <property type="entry name" value="Glycosyl_transferase_4"/>
</dbReference>
<dbReference type="GO" id="GO:0071555">
    <property type="term" value="P:cell wall organization"/>
    <property type="evidence" value="ECO:0007669"/>
    <property type="project" value="TreeGrafter"/>
</dbReference>
<feature type="transmembrane region" description="Helical" evidence="9">
    <location>
        <begin position="196"/>
        <end position="214"/>
    </location>
</feature>
<dbReference type="Pfam" id="PF00953">
    <property type="entry name" value="Glycos_transf_4"/>
    <property type="match status" value="1"/>
</dbReference>
<sequence length="542" mass="58017">MFSEFRAVTYVIAFVTATVVAYLVTPVVCRIAARVGFVDRPGGRKVQAKPVALGGGVAVFAAMAAAATLAYLVADSILPLVFRNDDPRLLAGLGVAAISTLILGLYDDAVGMKGRYKLLAQLVICGLLVYLGMRIDRFGAFGQSYQLGWVAIPVTIFWLVGSTNAINLLDGIDGLASSVGVVICLTLAAINGLYDHFAEAVLMLALAGALLGFLRHNFAPASIYLGDAGSMVIGLLVGAVAVMTHAKTPAFVAMAIPLAVWSIPVLDSAAAIMRRRLTGRSIFDPDRGHLHHSLLDRGWSVPQAALFIALVCATTCLSAVLSVLWKNELIAIFTVLGVIAFLVSTKTFGHNEFALLRDRVDLSGVGLSRTTDAHGAGRRQRIRLQGSHAWEEMWDALVESAEDHRLLRLRITLHLPGLNESFYASWKAAAKLPPKSETWHTAHPLRIDGAVIGRLEVIGNCDDPGRSTLNQTAETLDYLEPIEDRIRELRDRIALEKKQRSEAETIVAPTGAAPPKGTDPAGPHHAKTGPLSPPAPTLESTS</sequence>
<dbReference type="GO" id="GO:0046872">
    <property type="term" value="F:metal ion binding"/>
    <property type="evidence" value="ECO:0007669"/>
    <property type="project" value="UniProtKB-KW"/>
</dbReference>
<dbReference type="EMBL" id="SJPQ01000002">
    <property type="protein sequence ID" value="TWT88846.1"/>
    <property type="molecule type" value="Genomic_DNA"/>
</dbReference>
<evidence type="ECO:0000313" key="10">
    <source>
        <dbReference type="EMBL" id="TWT88846.1"/>
    </source>
</evidence>
<keyword evidence="5 9" id="KW-1133">Transmembrane helix</keyword>
<reference evidence="10 11" key="1">
    <citation type="submission" date="2019-02" db="EMBL/GenBank/DDBJ databases">
        <title>Deep-cultivation of Planctomycetes and their phenomic and genomic characterization uncovers novel biology.</title>
        <authorList>
            <person name="Wiegand S."/>
            <person name="Jogler M."/>
            <person name="Boedeker C."/>
            <person name="Pinto D."/>
            <person name="Vollmers J."/>
            <person name="Rivas-Marin E."/>
            <person name="Kohn T."/>
            <person name="Peeters S.H."/>
            <person name="Heuer A."/>
            <person name="Rast P."/>
            <person name="Oberbeckmann S."/>
            <person name="Bunk B."/>
            <person name="Jeske O."/>
            <person name="Meyerdierks A."/>
            <person name="Storesund J.E."/>
            <person name="Kallscheuer N."/>
            <person name="Luecker S."/>
            <person name="Lage O.M."/>
            <person name="Pohl T."/>
            <person name="Merkel B.J."/>
            <person name="Hornburger P."/>
            <person name="Mueller R.-W."/>
            <person name="Bruemmer F."/>
            <person name="Labrenz M."/>
            <person name="Spormann A.M."/>
            <person name="Op Den Camp H."/>
            <person name="Overmann J."/>
            <person name="Amann R."/>
            <person name="Jetten M.S.M."/>
            <person name="Mascher T."/>
            <person name="Medema M.H."/>
            <person name="Devos D.P."/>
            <person name="Kaster A.-K."/>
            <person name="Ovreas L."/>
            <person name="Rohde M."/>
            <person name="Galperin M.Y."/>
            <person name="Jogler C."/>
        </authorList>
    </citation>
    <scope>NUCLEOTIDE SEQUENCE [LARGE SCALE GENOMIC DNA]</scope>
    <source>
        <strain evidence="10 11">Mal64</strain>
    </source>
</reference>
<feature type="transmembrane region" description="Helical" evidence="9">
    <location>
        <begin position="221"/>
        <end position="244"/>
    </location>
</feature>
<dbReference type="OrthoDB" id="9783652at2"/>
<comment type="subcellular location">
    <subcellularLocation>
        <location evidence="1">Cell membrane</location>
        <topology evidence="1">Multi-pass membrane protein</topology>
    </subcellularLocation>
</comment>
<feature type="transmembrane region" description="Helical" evidence="9">
    <location>
        <begin position="330"/>
        <end position="349"/>
    </location>
</feature>
<feature type="binding site" evidence="7">
    <location>
        <position position="167"/>
    </location>
    <ligand>
        <name>Mg(2+)</name>
        <dbReference type="ChEBI" id="CHEBI:18420"/>
    </ligand>
</feature>
<keyword evidence="11" id="KW-1185">Reference proteome</keyword>
<dbReference type="EC" id="2.7.8.33" evidence="10"/>
<protein>
    <submittedName>
        <fullName evidence="10">WecA-like glycosyltransferase</fullName>
        <ecNumber evidence="10">2.7.8.33</ecNumber>
    </submittedName>
</protein>
<evidence type="ECO:0000256" key="8">
    <source>
        <dbReference type="SAM" id="MobiDB-lite"/>
    </source>
</evidence>
<feature type="transmembrane region" description="Helical" evidence="9">
    <location>
        <begin position="89"/>
        <end position="106"/>
    </location>
</feature>
<evidence type="ECO:0000256" key="2">
    <source>
        <dbReference type="ARBA" id="ARBA00022475"/>
    </source>
</evidence>
<dbReference type="PANTHER" id="PTHR22926:SF3">
    <property type="entry name" value="UNDECAPRENYL-PHOSPHATE ALPHA-N-ACETYLGLUCOSAMINYL 1-PHOSPHATE TRANSFERASE"/>
    <property type="match status" value="1"/>
</dbReference>
<dbReference type="GO" id="GO:0044038">
    <property type="term" value="P:cell wall macromolecule biosynthetic process"/>
    <property type="evidence" value="ECO:0007669"/>
    <property type="project" value="TreeGrafter"/>
</dbReference>
<dbReference type="PANTHER" id="PTHR22926">
    <property type="entry name" value="PHOSPHO-N-ACETYLMURAMOYL-PENTAPEPTIDE-TRANSFERASE"/>
    <property type="match status" value="1"/>
</dbReference>
<evidence type="ECO:0000256" key="6">
    <source>
        <dbReference type="ARBA" id="ARBA00023136"/>
    </source>
</evidence>
<keyword evidence="4 9" id="KW-0812">Transmembrane</keyword>
<keyword evidence="3 10" id="KW-0808">Transferase</keyword>
<evidence type="ECO:0000256" key="3">
    <source>
        <dbReference type="ARBA" id="ARBA00022679"/>
    </source>
</evidence>
<proteinExistence type="predicted"/>
<feature type="binding site" evidence="7">
    <location>
        <position position="227"/>
    </location>
    <ligand>
        <name>Mg(2+)</name>
        <dbReference type="ChEBI" id="CHEBI:18420"/>
    </ligand>
</feature>
<accession>A0A5C5ZNY0</accession>
<keyword evidence="6 9" id="KW-0472">Membrane</keyword>
<feature type="transmembrane region" description="Helical" evidence="9">
    <location>
        <begin position="50"/>
        <end position="74"/>
    </location>
</feature>
<comment type="caution">
    <text evidence="10">The sequence shown here is derived from an EMBL/GenBank/DDBJ whole genome shotgun (WGS) entry which is preliminary data.</text>
</comment>
<keyword evidence="2" id="KW-1003">Cell membrane</keyword>
<dbReference type="CDD" id="cd06853">
    <property type="entry name" value="GT_WecA_like"/>
    <property type="match status" value="1"/>
</dbReference>
<feature type="transmembrane region" description="Helical" evidence="9">
    <location>
        <begin position="250"/>
        <end position="273"/>
    </location>
</feature>